<keyword evidence="2" id="KW-1185">Reference proteome</keyword>
<dbReference type="Proteomes" id="UP000326289">
    <property type="component" value="Unassembled WGS sequence"/>
</dbReference>
<dbReference type="EMBL" id="ML732768">
    <property type="protein sequence ID" value="KAB8278243.1"/>
    <property type="molecule type" value="Genomic_DNA"/>
</dbReference>
<evidence type="ECO:0008006" key="3">
    <source>
        <dbReference type="Google" id="ProtNLM"/>
    </source>
</evidence>
<protein>
    <recommendedName>
        <fullName evidence="3">C2H2-type domain-containing protein</fullName>
    </recommendedName>
</protein>
<dbReference type="AlphaFoldDB" id="A0A5N6JKD8"/>
<reference evidence="1 2" key="1">
    <citation type="submission" date="2019-04" db="EMBL/GenBank/DDBJ databases">
        <title>Fungal friends and foes A comparative genomics study of 23 Aspergillus species from section Flavi.</title>
        <authorList>
            <consortium name="DOE Joint Genome Institute"/>
            <person name="Kjaerbolling I."/>
            <person name="Vesth T.C."/>
            <person name="Frisvad J.C."/>
            <person name="Nybo J.L."/>
            <person name="Theobald S."/>
            <person name="Kildgaard S."/>
            <person name="Petersen T.I."/>
            <person name="Kuo A."/>
            <person name="Sato A."/>
            <person name="Lyhne E.K."/>
            <person name="Kogle M.E."/>
            <person name="Wiebenga A."/>
            <person name="Kun R.S."/>
            <person name="Lubbers R.J."/>
            <person name="Makela M.R."/>
            <person name="Barry K."/>
            <person name="Chovatia M."/>
            <person name="Clum A."/>
            <person name="Daum C."/>
            <person name="Haridas S."/>
            <person name="He G."/>
            <person name="LaButti K."/>
            <person name="Lipzen A."/>
            <person name="Mondo S."/>
            <person name="Pangilinan J."/>
            <person name="Riley R."/>
            <person name="Salamov A."/>
            <person name="Simmons B.A."/>
            <person name="Magnuson J.K."/>
            <person name="Henrissat B."/>
            <person name="Mortensen U.H."/>
            <person name="Larsen T.O."/>
            <person name="De vries R.P."/>
            <person name="Grigoriev I.V."/>
            <person name="Machida M."/>
            <person name="Baker S.E."/>
            <person name="Andersen M.R."/>
        </authorList>
    </citation>
    <scope>NUCLEOTIDE SEQUENCE [LARGE SCALE GENOMIC DNA]</scope>
    <source>
        <strain evidence="1 2">CBS 117635</strain>
    </source>
</reference>
<proteinExistence type="predicted"/>
<evidence type="ECO:0000313" key="2">
    <source>
        <dbReference type="Proteomes" id="UP000326289"/>
    </source>
</evidence>
<accession>A0A5N6JKD8</accession>
<organism evidence="1 2">
    <name type="scientific">Aspergillus minisclerotigenes</name>
    <dbReference type="NCBI Taxonomy" id="656917"/>
    <lineage>
        <taxon>Eukaryota</taxon>
        <taxon>Fungi</taxon>
        <taxon>Dikarya</taxon>
        <taxon>Ascomycota</taxon>
        <taxon>Pezizomycotina</taxon>
        <taxon>Eurotiomycetes</taxon>
        <taxon>Eurotiomycetidae</taxon>
        <taxon>Eurotiales</taxon>
        <taxon>Aspergillaceae</taxon>
        <taxon>Aspergillus</taxon>
        <taxon>Aspergillus subgen. Circumdati</taxon>
    </lineage>
</organism>
<sequence length="62" mass="6969">MRVECNICEEQLGNKSTLMNRAEKVHGTVSCLARSALGPIFIFIHLPLHFLGTQDLFHNLGF</sequence>
<evidence type="ECO:0000313" key="1">
    <source>
        <dbReference type="EMBL" id="KAB8278243.1"/>
    </source>
</evidence>
<gene>
    <name evidence="1" type="ORF">BDV30DRAFT_139632</name>
</gene>
<name>A0A5N6JKD8_9EURO</name>